<protein>
    <submittedName>
        <fullName evidence="1">Uncharacterized protein</fullName>
    </submittedName>
</protein>
<name>A0A6C0IXT0_9ZZZZ</name>
<dbReference type="EMBL" id="MN740287">
    <property type="protein sequence ID" value="QHT98121.1"/>
    <property type="molecule type" value="Genomic_DNA"/>
</dbReference>
<organism evidence="1">
    <name type="scientific">viral metagenome</name>
    <dbReference type="NCBI Taxonomy" id="1070528"/>
    <lineage>
        <taxon>unclassified sequences</taxon>
        <taxon>metagenomes</taxon>
        <taxon>organismal metagenomes</taxon>
    </lineage>
</organism>
<reference evidence="1" key="1">
    <citation type="journal article" date="2020" name="Nature">
        <title>Giant virus diversity and host interactions through global metagenomics.</title>
        <authorList>
            <person name="Schulz F."/>
            <person name="Roux S."/>
            <person name="Paez-Espino D."/>
            <person name="Jungbluth S."/>
            <person name="Walsh D.A."/>
            <person name="Denef V.J."/>
            <person name="McMahon K.D."/>
            <person name="Konstantinidis K.T."/>
            <person name="Eloe-Fadrosh E.A."/>
            <person name="Kyrpides N.C."/>
            <person name="Woyke T."/>
        </authorList>
    </citation>
    <scope>NUCLEOTIDE SEQUENCE</scope>
    <source>
        <strain evidence="1">GVMAG-M-3300025626-8</strain>
    </source>
</reference>
<evidence type="ECO:0000313" key="1">
    <source>
        <dbReference type="EMBL" id="QHT98121.1"/>
    </source>
</evidence>
<proteinExistence type="predicted"/>
<sequence length="134" mass="14359">MSDIAELMASNDAMATPVMSLGPAPPPPMNTSPPPGVNNTATMYNKQIEEMSPLSGIIPETAKSKSSKTKLTADQKTAVVVAICTFLVFLPNIQKVLTQQLPVLATNSTLHLVTNSTLVAFVFMYMKDHIGQLL</sequence>
<accession>A0A6C0IXT0</accession>
<dbReference type="AlphaFoldDB" id="A0A6C0IXT0"/>